<gene>
    <name evidence="5" type="ORF">JP75_14910</name>
</gene>
<dbReference type="AlphaFoldDB" id="A0A087M0R9"/>
<dbReference type="Pfam" id="PF00152">
    <property type="entry name" value="tRNA-synt_2"/>
    <property type="match status" value="1"/>
</dbReference>
<accession>A0A087M0R9</accession>
<dbReference type="GO" id="GO:0005829">
    <property type="term" value="C:cytosol"/>
    <property type="evidence" value="ECO:0007669"/>
    <property type="project" value="TreeGrafter"/>
</dbReference>
<dbReference type="RefSeq" id="WP_035084150.1">
    <property type="nucleotide sequence ID" value="NZ_JQGC01000013.1"/>
</dbReference>
<keyword evidence="3" id="KW-0067">ATP-binding</keyword>
<dbReference type="Gene3D" id="3.30.930.10">
    <property type="entry name" value="Bira Bifunctional Protein, Domain 2"/>
    <property type="match status" value="1"/>
</dbReference>
<dbReference type="InterPro" id="IPR004364">
    <property type="entry name" value="Aa-tRNA-synt_II"/>
</dbReference>
<evidence type="ECO:0000259" key="4">
    <source>
        <dbReference type="PROSITE" id="PS50862"/>
    </source>
</evidence>
<proteinExistence type="predicted"/>
<dbReference type="PANTHER" id="PTHR42918:SF6">
    <property type="entry name" value="ELONGATION FACTOR P--(R)-BETA-LYSINE LIGASE"/>
    <property type="match status" value="1"/>
</dbReference>
<dbReference type="PANTHER" id="PTHR42918">
    <property type="entry name" value="LYSYL-TRNA SYNTHETASE"/>
    <property type="match status" value="1"/>
</dbReference>
<keyword evidence="6" id="KW-1185">Reference proteome</keyword>
<evidence type="ECO:0000256" key="2">
    <source>
        <dbReference type="ARBA" id="ARBA00022741"/>
    </source>
</evidence>
<dbReference type="GO" id="GO:0005524">
    <property type="term" value="F:ATP binding"/>
    <property type="evidence" value="ECO:0007669"/>
    <property type="project" value="UniProtKB-KW"/>
</dbReference>
<dbReference type="SUPFAM" id="SSF55681">
    <property type="entry name" value="Class II aaRS and biotin synthetases"/>
    <property type="match status" value="1"/>
</dbReference>
<evidence type="ECO:0000313" key="5">
    <source>
        <dbReference type="EMBL" id="KFL30472.1"/>
    </source>
</evidence>
<protein>
    <submittedName>
        <fullName evidence="5">Lysyl-tRNA synthetase</fullName>
    </submittedName>
</protein>
<keyword evidence="5" id="KW-0030">Aminoacyl-tRNA synthetase</keyword>
<evidence type="ECO:0000256" key="3">
    <source>
        <dbReference type="ARBA" id="ARBA00022840"/>
    </source>
</evidence>
<name>A0A087M0R9_9HYPH</name>
<sequence length="352" mass="39173">MTSFDIADPSPWWAPERHADRRPILVARSRFDAAVRLWLAERDFLVVDPPGLQRSPGNETHLHAFGTTMIGNDGLGQAMYLHTSPEFTMKKLLAAGERRIASLQHVWRNRERSALHHPEFTMLEWYRVGEAYDAVIADTLAIIALAAEVTGIARFEFRGRVCDPRVGAERVSVADAFLAHAGIDLLATMDEDGVPDGDALAAQMLAVGLEVPEDRSWSYLFSRILVEKVEPQLGNGRVTVLDRYPACEAALARRVLGDRRVSERFEVYACGVELANGFGELTDPAEQRARFEAEMAEKQRIYGERYPVDEDFLKALELMPEASGVALGFDRLLMLATGAPRIEAVLWAPVAE</sequence>
<dbReference type="InterPro" id="IPR006195">
    <property type="entry name" value="aa-tRNA-synth_II"/>
</dbReference>
<evidence type="ECO:0000256" key="1">
    <source>
        <dbReference type="ARBA" id="ARBA00022598"/>
    </source>
</evidence>
<reference evidence="5 6" key="1">
    <citation type="submission" date="2014-08" db="EMBL/GenBank/DDBJ databases">
        <authorList>
            <person name="Hassan Y.I."/>
            <person name="Lepp D."/>
            <person name="Zhou T."/>
        </authorList>
    </citation>
    <scope>NUCLEOTIDE SEQUENCE [LARGE SCALE GENOMIC DNA]</scope>
    <source>
        <strain evidence="5 6">IFO13584</strain>
    </source>
</reference>
<dbReference type="InterPro" id="IPR045864">
    <property type="entry name" value="aa-tRNA-synth_II/BPL/LPL"/>
</dbReference>
<dbReference type="OrthoDB" id="9801152at2"/>
<dbReference type="GO" id="GO:0004824">
    <property type="term" value="F:lysine-tRNA ligase activity"/>
    <property type="evidence" value="ECO:0007669"/>
    <property type="project" value="InterPro"/>
</dbReference>
<organism evidence="5 6">
    <name type="scientific">Devosia riboflavina</name>
    <dbReference type="NCBI Taxonomy" id="46914"/>
    <lineage>
        <taxon>Bacteria</taxon>
        <taxon>Pseudomonadati</taxon>
        <taxon>Pseudomonadota</taxon>
        <taxon>Alphaproteobacteria</taxon>
        <taxon>Hyphomicrobiales</taxon>
        <taxon>Devosiaceae</taxon>
        <taxon>Devosia</taxon>
    </lineage>
</organism>
<keyword evidence="2" id="KW-0547">Nucleotide-binding</keyword>
<feature type="domain" description="Aminoacyl-transfer RNA synthetases class-II family profile" evidence="4">
    <location>
        <begin position="28"/>
        <end position="349"/>
    </location>
</feature>
<dbReference type="GO" id="GO:0006430">
    <property type="term" value="P:lysyl-tRNA aminoacylation"/>
    <property type="evidence" value="ECO:0007669"/>
    <property type="project" value="InterPro"/>
</dbReference>
<keyword evidence="1" id="KW-0436">Ligase</keyword>
<dbReference type="InterPro" id="IPR018149">
    <property type="entry name" value="Lys-tRNA-synth_II_C"/>
</dbReference>
<dbReference type="EMBL" id="JQGC01000013">
    <property type="protein sequence ID" value="KFL30472.1"/>
    <property type="molecule type" value="Genomic_DNA"/>
</dbReference>
<comment type="caution">
    <text evidence="5">The sequence shown here is derived from an EMBL/GenBank/DDBJ whole genome shotgun (WGS) entry which is preliminary data.</text>
</comment>
<dbReference type="PRINTS" id="PR00982">
    <property type="entry name" value="TRNASYNTHLYS"/>
</dbReference>
<dbReference type="PROSITE" id="PS50862">
    <property type="entry name" value="AA_TRNA_LIGASE_II"/>
    <property type="match status" value="1"/>
</dbReference>
<dbReference type="STRING" id="46914.JP75_14910"/>
<dbReference type="NCBIfam" id="TIGR00462">
    <property type="entry name" value="genX"/>
    <property type="match status" value="1"/>
</dbReference>
<dbReference type="GO" id="GO:0000049">
    <property type="term" value="F:tRNA binding"/>
    <property type="evidence" value="ECO:0007669"/>
    <property type="project" value="TreeGrafter"/>
</dbReference>
<dbReference type="Proteomes" id="UP000028981">
    <property type="component" value="Unassembled WGS sequence"/>
</dbReference>
<evidence type="ECO:0000313" key="6">
    <source>
        <dbReference type="Proteomes" id="UP000028981"/>
    </source>
</evidence>
<dbReference type="InterPro" id="IPR004525">
    <property type="entry name" value="EpmA"/>
</dbReference>